<keyword evidence="2" id="KW-1185">Reference proteome</keyword>
<evidence type="ECO:0000313" key="2">
    <source>
        <dbReference type="Proteomes" id="UP000793456"/>
    </source>
</evidence>
<dbReference type="Proteomes" id="UP000793456">
    <property type="component" value="Chromosome XIII"/>
</dbReference>
<sequence>MVDRVALLLLAVAASVLAAESQAGARRGEWSSKMAAVHCSIYRGSGRQTGAFTVTAASFMMR</sequence>
<gene>
    <name evidence="1" type="ORF">E3U43_019070</name>
</gene>
<protein>
    <submittedName>
        <fullName evidence="1">Uncharacterized protein</fullName>
    </submittedName>
</protein>
<organism evidence="1 2">
    <name type="scientific">Larimichthys crocea</name>
    <name type="common">Large yellow croaker</name>
    <name type="synonym">Pseudosciaena crocea</name>
    <dbReference type="NCBI Taxonomy" id="215358"/>
    <lineage>
        <taxon>Eukaryota</taxon>
        <taxon>Metazoa</taxon>
        <taxon>Chordata</taxon>
        <taxon>Craniata</taxon>
        <taxon>Vertebrata</taxon>
        <taxon>Euteleostomi</taxon>
        <taxon>Actinopterygii</taxon>
        <taxon>Neopterygii</taxon>
        <taxon>Teleostei</taxon>
        <taxon>Neoteleostei</taxon>
        <taxon>Acanthomorphata</taxon>
        <taxon>Eupercaria</taxon>
        <taxon>Sciaenidae</taxon>
        <taxon>Larimichthys</taxon>
    </lineage>
</organism>
<accession>A0ACD3QXT8</accession>
<evidence type="ECO:0000313" key="1">
    <source>
        <dbReference type="EMBL" id="TMS11679.1"/>
    </source>
</evidence>
<name>A0ACD3QXT8_LARCR</name>
<comment type="caution">
    <text evidence="1">The sequence shown here is derived from an EMBL/GenBank/DDBJ whole genome shotgun (WGS) entry which is preliminary data.</text>
</comment>
<proteinExistence type="predicted"/>
<dbReference type="EMBL" id="CM011686">
    <property type="protein sequence ID" value="TMS11679.1"/>
    <property type="molecule type" value="Genomic_DNA"/>
</dbReference>
<reference evidence="1" key="1">
    <citation type="submission" date="2018-11" db="EMBL/GenBank/DDBJ databases">
        <title>The sequence and de novo assembly of Larimichthys crocea genome using PacBio and Hi-C technologies.</title>
        <authorList>
            <person name="Xu P."/>
            <person name="Chen B."/>
            <person name="Zhou Z."/>
            <person name="Ke Q."/>
            <person name="Wu Y."/>
            <person name="Bai H."/>
            <person name="Pu F."/>
        </authorList>
    </citation>
    <scope>NUCLEOTIDE SEQUENCE</scope>
    <source>
        <tissue evidence="1">Muscle</tissue>
    </source>
</reference>